<evidence type="ECO:0000256" key="6">
    <source>
        <dbReference type="NCBIfam" id="TIGR01068"/>
    </source>
</evidence>
<dbReference type="NCBIfam" id="TIGR01068">
    <property type="entry name" value="thioredoxin"/>
    <property type="match status" value="1"/>
</dbReference>
<proteinExistence type="inferred from homology"/>
<evidence type="ECO:0000259" key="8">
    <source>
        <dbReference type="PROSITE" id="PS51352"/>
    </source>
</evidence>
<dbReference type="InterPro" id="IPR036249">
    <property type="entry name" value="Thioredoxin-like_sf"/>
</dbReference>
<protein>
    <recommendedName>
        <fullName evidence="6 7">Thioredoxin</fullName>
    </recommendedName>
</protein>
<comment type="caution">
    <text evidence="9">The sequence shown here is derived from an EMBL/GenBank/DDBJ whole genome shotgun (WGS) entry which is preliminary data.</text>
</comment>
<evidence type="ECO:0000256" key="5">
    <source>
        <dbReference type="ARBA" id="ARBA00023284"/>
    </source>
</evidence>
<organism evidence="9 10">
    <name type="scientific">Corallincola luteus</name>
    <dbReference type="NCBI Taxonomy" id="1775177"/>
    <lineage>
        <taxon>Bacteria</taxon>
        <taxon>Pseudomonadati</taxon>
        <taxon>Pseudomonadota</taxon>
        <taxon>Gammaproteobacteria</taxon>
        <taxon>Alteromonadales</taxon>
        <taxon>Psychromonadaceae</taxon>
        <taxon>Corallincola</taxon>
    </lineage>
</organism>
<evidence type="ECO:0000256" key="1">
    <source>
        <dbReference type="ARBA" id="ARBA00008987"/>
    </source>
</evidence>
<dbReference type="Gene3D" id="3.40.30.10">
    <property type="entry name" value="Glutaredoxin"/>
    <property type="match status" value="1"/>
</dbReference>
<dbReference type="RefSeq" id="WP_131416526.1">
    <property type="nucleotide sequence ID" value="NZ_SJXE01000008.1"/>
</dbReference>
<dbReference type="InterPro" id="IPR013766">
    <property type="entry name" value="Thioredoxin_domain"/>
</dbReference>
<evidence type="ECO:0000256" key="3">
    <source>
        <dbReference type="ARBA" id="ARBA00022982"/>
    </source>
</evidence>
<dbReference type="InterPro" id="IPR017937">
    <property type="entry name" value="Thioredoxin_CS"/>
</dbReference>
<reference evidence="9 10" key="1">
    <citation type="submission" date="2019-02" db="EMBL/GenBank/DDBJ databases">
        <title>Corallincola luteus sp. nov., a marine bacterium isolated from surface sediment of Bohai Sea in China.</title>
        <authorList>
            <person name="Ren Q."/>
        </authorList>
    </citation>
    <scope>NUCLEOTIDE SEQUENCE [LARGE SCALE GENOMIC DNA]</scope>
    <source>
        <strain evidence="9 10">DASS28</strain>
    </source>
</reference>
<keyword evidence="5" id="KW-0676">Redox-active center</keyword>
<dbReference type="Pfam" id="PF00085">
    <property type="entry name" value="Thioredoxin"/>
    <property type="match status" value="1"/>
</dbReference>
<dbReference type="SUPFAM" id="SSF52833">
    <property type="entry name" value="Thioredoxin-like"/>
    <property type="match status" value="1"/>
</dbReference>
<evidence type="ECO:0000256" key="7">
    <source>
        <dbReference type="PIRNR" id="PIRNR000077"/>
    </source>
</evidence>
<dbReference type="PANTHER" id="PTHR45663:SF11">
    <property type="entry name" value="GEO12009P1"/>
    <property type="match status" value="1"/>
</dbReference>
<keyword evidence="3" id="KW-0249">Electron transport</keyword>
<feature type="domain" description="Thioredoxin" evidence="8">
    <location>
        <begin position="1"/>
        <end position="108"/>
    </location>
</feature>
<dbReference type="PIRSF" id="PIRSF000077">
    <property type="entry name" value="Thioredoxin"/>
    <property type="match status" value="1"/>
</dbReference>
<comment type="similarity">
    <text evidence="1 7">Belongs to the thioredoxin family.</text>
</comment>
<sequence length="117" mass="13076">MNQYLTEVNEEDFSELLKSEPAILVDFHAPWCGPCKAFTPVLEKLAVEYRDTVKLIKVNVDENPDLASLLRIRSMPTLVFFNHGKISGANVGLLSQGEVRQFIEQQLNAVNDAATTI</sequence>
<evidence type="ECO:0000256" key="2">
    <source>
        <dbReference type="ARBA" id="ARBA00022448"/>
    </source>
</evidence>
<dbReference type="EMBL" id="SJXE01000008">
    <property type="protein sequence ID" value="TCI02176.1"/>
    <property type="molecule type" value="Genomic_DNA"/>
</dbReference>
<keyword evidence="2" id="KW-0813">Transport</keyword>
<keyword evidence="4" id="KW-1015">Disulfide bond</keyword>
<keyword evidence="10" id="KW-1185">Reference proteome</keyword>
<dbReference type="PRINTS" id="PR00421">
    <property type="entry name" value="THIOREDOXIN"/>
</dbReference>
<gene>
    <name evidence="9" type="primary">trxA</name>
    <name evidence="9" type="ORF">EZV61_14660</name>
</gene>
<evidence type="ECO:0000256" key="4">
    <source>
        <dbReference type="ARBA" id="ARBA00023157"/>
    </source>
</evidence>
<evidence type="ECO:0000313" key="10">
    <source>
        <dbReference type="Proteomes" id="UP000292554"/>
    </source>
</evidence>
<dbReference type="PROSITE" id="PS51352">
    <property type="entry name" value="THIOREDOXIN_2"/>
    <property type="match status" value="1"/>
</dbReference>
<dbReference type="CDD" id="cd02947">
    <property type="entry name" value="TRX_family"/>
    <property type="match status" value="1"/>
</dbReference>
<dbReference type="PANTHER" id="PTHR45663">
    <property type="entry name" value="GEO12009P1"/>
    <property type="match status" value="1"/>
</dbReference>
<evidence type="ECO:0000313" key="9">
    <source>
        <dbReference type="EMBL" id="TCI02176.1"/>
    </source>
</evidence>
<name>A0ABY2AHS7_9GAMM</name>
<dbReference type="Proteomes" id="UP000292554">
    <property type="component" value="Unassembled WGS sequence"/>
</dbReference>
<dbReference type="PROSITE" id="PS00194">
    <property type="entry name" value="THIOREDOXIN_1"/>
    <property type="match status" value="1"/>
</dbReference>
<dbReference type="InterPro" id="IPR005746">
    <property type="entry name" value="Thioredoxin"/>
</dbReference>
<accession>A0ABY2AHS7</accession>